<reference evidence="2 3" key="1">
    <citation type="journal article" date="2012" name="J. Bacteriol.">
        <title>Complete genome sequence of the anaerobic perchlorate-reducing bacterium Azospira suillum strain PS.</title>
        <authorList>
            <person name="Byrne-Bailey K.G."/>
            <person name="Coates J.D."/>
        </authorList>
    </citation>
    <scope>NUCLEOTIDE SEQUENCE [LARGE SCALE GENOMIC DNA]</scope>
    <source>
        <strain evidence="3">ATCC BAA-33 / DSM 13638 / PS</strain>
    </source>
</reference>
<dbReference type="AlphaFoldDB" id="G8QMP6"/>
<proteinExistence type="predicted"/>
<evidence type="ECO:0000259" key="1">
    <source>
        <dbReference type="Pfam" id="PF09356"/>
    </source>
</evidence>
<protein>
    <recommendedName>
        <fullName evidence="1">Bacteriophage phiJL001 Gp84 C-terminal domain-containing protein</fullName>
    </recommendedName>
</protein>
<dbReference type="Pfam" id="PF09931">
    <property type="entry name" value="Phage_phiJL001_Gp84_N"/>
    <property type="match status" value="1"/>
</dbReference>
<organism evidence="2 3">
    <name type="scientific">Azospira oryzae (strain ATCC BAA-33 / DSM 13638 / PS)</name>
    <name type="common">Dechlorosoma suillum</name>
    <dbReference type="NCBI Taxonomy" id="640081"/>
    <lineage>
        <taxon>Bacteria</taxon>
        <taxon>Pseudomonadati</taxon>
        <taxon>Pseudomonadota</taxon>
        <taxon>Betaproteobacteria</taxon>
        <taxon>Rhodocyclales</taxon>
        <taxon>Rhodocyclaceae</taxon>
        <taxon>Azospira</taxon>
    </lineage>
</organism>
<dbReference type="NCBIfam" id="TIGR02218">
    <property type="entry name" value="phg_TIGR02218"/>
    <property type="match status" value="1"/>
</dbReference>
<feature type="domain" description="Bacteriophage phiJL001 Gp84 C-terminal" evidence="1">
    <location>
        <begin position="203"/>
        <end position="266"/>
    </location>
</feature>
<dbReference type="KEGG" id="dsu:Dsui_0206"/>
<dbReference type="InterPro" id="IPR018964">
    <property type="entry name" value="Phage_phiJL001_Gp84_C"/>
</dbReference>
<dbReference type="HOGENOM" id="CLU_751525_0_0_4"/>
<sequence>MKAASPELIALLAQSQFLMADLYTLTLKSGEVKRYTSADIDITLAGNTFIHDGPLIQRDRTRTVVGIEVDTLQLTINPKTTDLLNGVPFLKACRNGALDGATLLLQKAFMASWGDTAAGAVTLFSGRVSGMMFSRTQAQIEVKSDTELLNIMLPRNTCQPTCLNTLFDAGCGLAKSGWQQTGALQAGSTQGSFNVGLTNFPDGWFALGTILFTTGINAGVMVTIKRHAAGVVTPSIPLISPPSTGDQFTIVPGCDRRQATCGNTYARVFTANASTDQLASAGHTYADGDRVVVSNTGGALPGGLSAGTIYYVVSAVTDAFKVSLTYNGSPVNITSAGSGTHKVRSIGKFDNLARFRGFPYVPIPETAL</sequence>
<dbReference type="OrthoDB" id="6872689at2"/>
<name>G8QMP6_AZOOP</name>
<evidence type="ECO:0000313" key="3">
    <source>
        <dbReference type="Proteomes" id="UP000005633"/>
    </source>
</evidence>
<dbReference type="STRING" id="640081.Dsui_0206"/>
<dbReference type="RefSeq" id="WP_014235328.1">
    <property type="nucleotide sequence ID" value="NC_016616.1"/>
</dbReference>
<accession>G8QMP6</accession>
<dbReference type="InterPro" id="IPR011928">
    <property type="entry name" value="Phage_phiJL001_Gp84"/>
</dbReference>
<dbReference type="Proteomes" id="UP000005633">
    <property type="component" value="Chromosome"/>
</dbReference>
<gene>
    <name evidence="2" type="ordered locus">Dsui_0206</name>
</gene>
<dbReference type="Pfam" id="PF09356">
    <property type="entry name" value="Phage_BR0599"/>
    <property type="match status" value="1"/>
</dbReference>
<evidence type="ECO:0000313" key="2">
    <source>
        <dbReference type="EMBL" id="AEV24626.1"/>
    </source>
</evidence>
<dbReference type="eggNOG" id="COG5449">
    <property type="taxonomic scope" value="Bacteria"/>
</dbReference>
<dbReference type="EMBL" id="CP003153">
    <property type="protein sequence ID" value="AEV24626.1"/>
    <property type="molecule type" value="Genomic_DNA"/>
</dbReference>